<evidence type="ECO:0000313" key="1">
    <source>
        <dbReference type="EMBL" id="KAG7383547.1"/>
    </source>
</evidence>
<name>A0A8T1VQM6_9STRA</name>
<protein>
    <submittedName>
        <fullName evidence="1">Uncharacterized protein</fullName>
    </submittedName>
</protein>
<proteinExistence type="predicted"/>
<dbReference type="AlphaFoldDB" id="A0A8T1VQM6"/>
<reference evidence="1" key="1">
    <citation type="submission" date="2021-02" db="EMBL/GenBank/DDBJ databases">
        <authorList>
            <person name="Palmer J.M."/>
        </authorList>
    </citation>
    <scope>NUCLEOTIDE SEQUENCE</scope>
    <source>
        <strain evidence="1">SCRP734</strain>
    </source>
</reference>
<keyword evidence="2" id="KW-1185">Reference proteome</keyword>
<dbReference type="Proteomes" id="UP000694044">
    <property type="component" value="Unassembled WGS sequence"/>
</dbReference>
<dbReference type="EMBL" id="JAGDFM010000174">
    <property type="protein sequence ID" value="KAG7383547.1"/>
    <property type="molecule type" value="Genomic_DNA"/>
</dbReference>
<sequence>MIFLTTDAVRTGARTAMKVEDAFELLQLVQSARYLAERVRLPHSTYFDADFFLSSTTDSVFRQSTRIDYTFASIVDEIQDDAVFHNESTYAQAPVWMQLAVALDRFGGNYGTGASLGRPQRLWGIGKGTVDDYTDRVVQALVDLSPKYVRWPTPTERRQTSRRMASIGFKGCVGFIDGTTIPLSRKPSVDGECFLFLQKAALQFKCSSRM</sequence>
<evidence type="ECO:0000313" key="2">
    <source>
        <dbReference type="Proteomes" id="UP000694044"/>
    </source>
</evidence>
<dbReference type="OrthoDB" id="127931at2759"/>
<gene>
    <name evidence="1" type="ORF">PHYPSEUDO_003584</name>
</gene>
<organism evidence="1 2">
    <name type="scientific">Phytophthora pseudosyringae</name>
    <dbReference type="NCBI Taxonomy" id="221518"/>
    <lineage>
        <taxon>Eukaryota</taxon>
        <taxon>Sar</taxon>
        <taxon>Stramenopiles</taxon>
        <taxon>Oomycota</taxon>
        <taxon>Peronosporomycetes</taxon>
        <taxon>Peronosporales</taxon>
        <taxon>Peronosporaceae</taxon>
        <taxon>Phytophthora</taxon>
    </lineage>
</organism>
<comment type="caution">
    <text evidence="1">The sequence shown here is derived from an EMBL/GenBank/DDBJ whole genome shotgun (WGS) entry which is preliminary data.</text>
</comment>
<accession>A0A8T1VQM6</accession>